<evidence type="ECO:0000256" key="4">
    <source>
        <dbReference type="ARBA" id="ARBA00023136"/>
    </source>
</evidence>
<proteinExistence type="predicted"/>
<accession>A0A059T7I8</accession>
<dbReference type="KEGG" id="vg:19685708"/>
<keyword evidence="7" id="KW-1185">Reference proteome</keyword>
<keyword evidence="2 5" id="KW-0812">Transmembrane</keyword>
<comment type="subcellular location">
    <subcellularLocation>
        <location evidence="1">Membrane</location>
    </subcellularLocation>
</comment>
<gene>
    <name evidence="6" type="ORF">LP048_144</name>
</gene>
<keyword evidence="4 5" id="KW-0472">Membrane</keyword>
<dbReference type="GO" id="GO:0016020">
    <property type="term" value="C:membrane"/>
    <property type="evidence" value="ECO:0007669"/>
    <property type="project" value="UniProtKB-SubCell"/>
</dbReference>
<sequence>MTEIHTPQDEEVKDEVVKDEVVQEVIVEEQPENVEEVVVPSDDEVKAKFMSYVPLFVTLILFLNTLLASLGWEPLAVSQDQLYLIGSSVATVIATVWSWYRNNNVTKKGLKRENIANQVLPKKEDK</sequence>
<reference evidence="6 7" key="1">
    <citation type="journal article" date="2014" name="Appl. Environ. Microbiol.">
        <title>Comparative genomic and morphological analysis of Listeria phages isolated from farm environments.</title>
        <authorList>
            <person name="Denes T."/>
            <person name="Vongkamjan K."/>
            <person name="Ackermann H.W."/>
            <person name="Moreno Switt A.I."/>
            <person name="Wiedmann M."/>
            <person name="den Bakker H.C."/>
        </authorList>
    </citation>
    <scope>NUCLEOTIDE SEQUENCE [LARGE SCALE GENOMIC DNA]</scope>
</reference>
<feature type="transmembrane region" description="Helical" evidence="5">
    <location>
        <begin position="49"/>
        <end position="70"/>
    </location>
</feature>
<dbReference type="GeneID" id="19685708"/>
<organism evidence="6 7">
    <name type="scientific">Listeria phage LP-048</name>
    <dbReference type="NCBI Taxonomy" id="1173764"/>
    <lineage>
        <taxon>Viruses</taxon>
        <taxon>Duplodnaviria</taxon>
        <taxon>Heunggongvirae</taxon>
        <taxon>Uroviricota</taxon>
        <taxon>Caudoviricetes</taxon>
        <taxon>Herelleviridae</taxon>
        <taxon>Jasinskavirinae</taxon>
        <taxon>Pecentumvirus</taxon>
        <taxon>Pecentumvirus LP048</taxon>
    </lineage>
</organism>
<dbReference type="RefSeq" id="YP_009042952.1">
    <property type="nucleotide sequence ID" value="NC_024359.1"/>
</dbReference>
<evidence type="ECO:0000256" key="5">
    <source>
        <dbReference type="SAM" id="Phobius"/>
    </source>
</evidence>
<evidence type="ECO:0000256" key="1">
    <source>
        <dbReference type="ARBA" id="ARBA00004370"/>
    </source>
</evidence>
<protein>
    <submittedName>
        <fullName evidence="6">Holin</fullName>
    </submittedName>
</protein>
<dbReference type="InterPro" id="IPR006479">
    <property type="entry name" value="Holin"/>
</dbReference>
<evidence type="ECO:0000313" key="7">
    <source>
        <dbReference type="Proteomes" id="UP000026996"/>
    </source>
</evidence>
<feature type="transmembrane region" description="Helical" evidence="5">
    <location>
        <begin position="82"/>
        <end position="100"/>
    </location>
</feature>
<dbReference type="Pfam" id="PF04688">
    <property type="entry name" value="Holin_SPP1"/>
    <property type="match status" value="1"/>
</dbReference>
<evidence type="ECO:0000256" key="2">
    <source>
        <dbReference type="ARBA" id="ARBA00022692"/>
    </source>
</evidence>
<name>A0A059T7I8_9CAUD</name>
<evidence type="ECO:0000313" key="6">
    <source>
        <dbReference type="EMBL" id="AHL19817.1"/>
    </source>
</evidence>
<dbReference type="Proteomes" id="UP000026996">
    <property type="component" value="Segment"/>
</dbReference>
<keyword evidence="3 5" id="KW-1133">Transmembrane helix</keyword>
<evidence type="ECO:0000256" key="3">
    <source>
        <dbReference type="ARBA" id="ARBA00022989"/>
    </source>
</evidence>
<dbReference type="EMBL" id="KJ094033">
    <property type="protein sequence ID" value="AHL19817.1"/>
    <property type="molecule type" value="Genomic_DNA"/>
</dbReference>